<name>A0A8T9BEN3_9HELO</name>
<protein>
    <submittedName>
        <fullName evidence="1">Uncharacterized protein</fullName>
    </submittedName>
</protein>
<keyword evidence="2" id="KW-1185">Reference proteome</keyword>
<dbReference type="EMBL" id="QGMF01000167">
    <property type="protein sequence ID" value="TVY18504.1"/>
    <property type="molecule type" value="Genomic_DNA"/>
</dbReference>
<evidence type="ECO:0000313" key="2">
    <source>
        <dbReference type="Proteomes" id="UP000469559"/>
    </source>
</evidence>
<proteinExistence type="predicted"/>
<reference evidence="1 2" key="1">
    <citation type="submission" date="2018-05" db="EMBL/GenBank/DDBJ databases">
        <title>Whole genome sequencing for identification of molecular markers to develop diagnostic detection tools for the regulated plant pathogen Lachnellula willkommii.</title>
        <authorList>
            <person name="Giroux E."/>
            <person name="Bilodeau G."/>
        </authorList>
    </citation>
    <scope>NUCLEOTIDE SEQUENCE [LARGE SCALE GENOMIC DNA]</scope>
    <source>
        <strain evidence="1 2">CBS 203.66</strain>
    </source>
</reference>
<gene>
    <name evidence="1" type="ORF">LARI1_G003142</name>
</gene>
<sequence>MFLQSSQSSPNNAGITITSSLFDLYTFVGEQEETTIALINPARANEQDNKPLRNVLQTIHRRAAQQPRLRFSNPQHTPLQHLPLPPISRRASAADLLLQIAPTSNTCSGAAFPTECATNVQAAPWLIAGMSKYGVTNAHETAAVLALIAFESGDFKYNTNHFPAPGRPGQGTRNLQMASYNLMYAKSIPELASQATAATTSGMSDDQLNAIRALVLPDQYSWASGAWFLTTQCASVRSAVQAGGDAAFTAYMGCIGTPVTPDRKAYWDRANAAFGG</sequence>
<organism evidence="1 2">
    <name type="scientific">Lachnellula arida</name>
    <dbReference type="NCBI Taxonomy" id="1316785"/>
    <lineage>
        <taxon>Eukaryota</taxon>
        <taxon>Fungi</taxon>
        <taxon>Dikarya</taxon>
        <taxon>Ascomycota</taxon>
        <taxon>Pezizomycotina</taxon>
        <taxon>Leotiomycetes</taxon>
        <taxon>Helotiales</taxon>
        <taxon>Lachnaceae</taxon>
        <taxon>Lachnellula</taxon>
    </lineage>
</organism>
<dbReference type="AlphaFoldDB" id="A0A8T9BEN3"/>
<dbReference type="OrthoDB" id="2349272at2759"/>
<evidence type="ECO:0000313" key="1">
    <source>
        <dbReference type="EMBL" id="TVY18504.1"/>
    </source>
</evidence>
<comment type="caution">
    <text evidence="1">The sequence shown here is derived from an EMBL/GenBank/DDBJ whole genome shotgun (WGS) entry which is preliminary data.</text>
</comment>
<dbReference type="Proteomes" id="UP000469559">
    <property type="component" value="Unassembled WGS sequence"/>
</dbReference>
<accession>A0A8T9BEN3</accession>